<dbReference type="InterPro" id="IPR017452">
    <property type="entry name" value="GPCR_Rhodpsn_7TM"/>
</dbReference>
<dbReference type="eggNOG" id="ENOG502SI1B">
    <property type="taxonomic scope" value="Eukaryota"/>
</dbReference>
<sequence length="318" mass="35900">MSPLNISSIDQPTFFLTGFPGLEAAHHWMSIIFCFIYLIAFLGNGIILFVIKTDPNLQGPMYVLLFMLATTDLGLSVSTLPTVLCLFWFNIREITFNACLSQLFFIHTFSFMESSVLLAMALDRYLAICNPLGYTRVLTNSVIAKLGLAMLVRSVGVVFPTPLLLRRYRYCRTNVLSHSFCLHQDVLKLACSDARVNSIYGLCVVLSTLAIDSVLILLSYIKIIKTVLGIASKHERLKAFNTCVSHICVVLIFFIPVIGVSMIHRFRKQASPILHILMANVYLLLPPVLNPLVYSVKTQQIRRGILRVFRKKRFNGFQ</sequence>
<feature type="transmembrane region" description="Helical" evidence="11">
    <location>
        <begin position="239"/>
        <end position="261"/>
    </location>
</feature>
<evidence type="ECO:0000313" key="13">
    <source>
        <dbReference type="Proteomes" id="UP000189705"/>
    </source>
</evidence>
<dbReference type="PROSITE" id="PS00237">
    <property type="entry name" value="G_PROTEIN_RECEP_F1_1"/>
    <property type="match status" value="1"/>
</dbReference>
<keyword evidence="9 10" id="KW-0807">Transducer</keyword>
<dbReference type="InterPro" id="IPR000276">
    <property type="entry name" value="GPCR_Rhodpsn"/>
</dbReference>
<evidence type="ECO:0000256" key="2">
    <source>
        <dbReference type="ARBA" id="ARBA00022606"/>
    </source>
</evidence>
<proteinExistence type="inferred from homology"/>
<evidence type="ECO:0000256" key="7">
    <source>
        <dbReference type="ARBA" id="ARBA00023136"/>
    </source>
</evidence>
<dbReference type="GO" id="GO:0004984">
    <property type="term" value="F:olfactory receptor activity"/>
    <property type="evidence" value="ECO:0007669"/>
    <property type="project" value="InterPro"/>
</dbReference>
<feature type="transmembrane region" description="Helical" evidence="11">
    <location>
        <begin position="103"/>
        <end position="122"/>
    </location>
</feature>
<dbReference type="KEGG" id="asn:102378886"/>
<name>A0A1U7SKF8_ALLSI</name>
<dbReference type="InParanoid" id="A0A1U7SKF8"/>
<evidence type="ECO:0000256" key="11">
    <source>
        <dbReference type="RuleBase" id="RU363047"/>
    </source>
</evidence>
<keyword evidence="11" id="KW-1003">Cell membrane</keyword>
<evidence type="ECO:0000256" key="6">
    <source>
        <dbReference type="ARBA" id="ARBA00023040"/>
    </source>
</evidence>
<dbReference type="CDD" id="cd15222">
    <property type="entry name" value="7tmA_OR51-like"/>
    <property type="match status" value="1"/>
</dbReference>
<evidence type="ECO:0000256" key="3">
    <source>
        <dbReference type="ARBA" id="ARBA00022692"/>
    </source>
</evidence>
<gene>
    <name evidence="14" type="primary">LOC102378886</name>
</gene>
<dbReference type="PRINTS" id="PR00245">
    <property type="entry name" value="OLFACTORYR"/>
</dbReference>
<dbReference type="InterPro" id="IPR000725">
    <property type="entry name" value="Olfact_rcpt"/>
</dbReference>
<dbReference type="GO" id="GO:0004930">
    <property type="term" value="F:G protein-coupled receptor activity"/>
    <property type="evidence" value="ECO:0007669"/>
    <property type="project" value="UniProtKB-KW"/>
</dbReference>
<feature type="transmembrane region" description="Helical" evidence="11">
    <location>
        <begin position="199"/>
        <end position="218"/>
    </location>
</feature>
<keyword evidence="3 10" id="KW-0812">Transmembrane</keyword>
<dbReference type="GO" id="GO:0071396">
    <property type="term" value="P:cellular response to lipid"/>
    <property type="evidence" value="ECO:0007669"/>
    <property type="project" value="UniProtKB-ARBA"/>
</dbReference>
<dbReference type="RefSeq" id="XP_006032150.1">
    <property type="nucleotide sequence ID" value="XM_006032088.1"/>
</dbReference>
<dbReference type="SUPFAM" id="SSF81321">
    <property type="entry name" value="Family A G protein-coupled receptor-like"/>
    <property type="match status" value="1"/>
</dbReference>
<keyword evidence="5 11" id="KW-1133">Transmembrane helix</keyword>
<comment type="similarity">
    <text evidence="10">Belongs to the G-protein coupled receptor 1 family.</text>
</comment>
<keyword evidence="6 10" id="KW-0297">G-protein coupled receptor</keyword>
<dbReference type="PROSITE" id="PS50262">
    <property type="entry name" value="G_PROTEIN_RECEP_F1_2"/>
    <property type="match status" value="1"/>
</dbReference>
<dbReference type="FunFam" id="1.20.1070.10:FF:000002">
    <property type="entry name" value="Olfactory receptor"/>
    <property type="match status" value="1"/>
</dbReference>
<accession>A0A1U7SKF8</accession>
<evidence type="ECO:0000256" key="1">
    <source>
        <dbReference type="ARBA" id="ARBA00004141"/>
    </source>
</evidence>
<dbReference type="PANTHER" id="PTHR26450:SF37">
    <property type="entry name" value="OLFACTORY RECEPTOR 51L1"/>
    <property type="match status" value="1"/>
</dbReference>
<evidence type="ECO:0000256" key="10">
    <source>
        <dbReference type="RuleBase" id="RU000688"/>
    </source>
</evidence>
<feature type="transmembrane region" description="Helical" evidence="11">
    <location>
        <begin position="142"/>
        <end position="165"/>
    </location>
</feature>
<comment type="subcellular location">
    <subcellularLocation>
        <location evidence="11">Cell membrane</location>
        <topology evidence="11">Multi-pass membrane protein</topology>
    </subcellularLocation>
    <subcellularLocation>
        <location evidence="1">Membrane</location>
        <topology evidence="1">Multi-pass membrane protein</topology>
    </subcellularLocation>
</comment>
<organism evidence="13 14">
    <name type="scientific">Alligator sinensis</name>
    <name type="common">Chinese alligator</name>
    <dbReference type="NCBI Taxonomy" id="38654"/>
    <lineage>
        <taxon>Eukaryota</taxon>
        <taxon>Metazoa</taxon>
        <taxon>Chordata</taxon>
        <taxon>Craniata</taxon>
        <taxon>Vertebrata</taxon>
        <taxon>Euteleostomi</taxon>
        <taxon>Archelosauria</taxon>
        <taxon>Archosauria</taxon>
        <taxon>Crocodylia</taxon>
        <taxon>Alligatoridae</taxon>
        <taxon>Alligatorinae</taxon>
        <taxon>Alligator</taxon>
    </lineage>
</organism>
<keyword evidence="8 10" id="KW-0675">Receptor</keyword>
<dbReference type="OrthoDB" id="6144443at2759"/>
<dbReference type="Pfam" id="PF13853">
    <property type="entry name" value="7tm_4"/>
    <property type="match status" value="1"/>
</dbReference>
<dbReference type="Gene3D" id="1.20.1070.10">
    <property type="entry name" value="Rhodopsin 7-helix transmembrane proteins"/>
    <property type="match status" value="1"/>
</dbReference>
<evidence type="ECO:0000256" key="8">
    <source>
        <dbReference type="ARBA" id="ARBA00023170"/>
    </source>
</evidence>
<dbReference type="GO" id="GO:0005886">
    <property type="term" value="C:plasma membrane"/>
    <property type="evidence" value="ECO:0007669"/>
    <property type="project" value="UniProtKB-SubCell"/>
</dbReference>
<keyword evidence="13" id="KW-1185">Reference proteome</keyword>
<feature type="transmembrane region" description="Helical" evidence="11">
    <location>
        <begin position="28"/>
        <end position="51"/>
    </location>
</feature>
<keyword evidence="4 11" id="KW-0552">Olfaction</keyword>
<dbReference type="PANTHER" id="PTHR26450">
    <property type="entry name" value="OLFACTORY RECEPTOR 56B1-RELATED"/>
    <property type="match status" value="1"/>
</dbReference>
<evidence type="ECO:0000313" key="14">
    <source>
        <dbReference type="RefSeq" id="XP_006032150.1"/>
    </source>
</evidence>
<dbReference type="AlphaFoldDB" id="A0A1U7SKF8"/>
<feature type="transmembrane region" description="Helical" evidence="11">
    <location>
        <begin position="63"/>
        <end position="91"/>
    </location>
</feature>
<evidence type="ECO:0000256" key="9">
    <source>
        <dbReference type="ARBA" id="ARBA00023224"/>
    </source>
</evidence>
<feature type="domain" description="G-protein coupled receptors family 1 profile" evidence="12">
    <location>
        <begin position="43"/>
        <end position="294"/>
    </location>
</feature>
<dbReference type="InterPro" id="IPR050402">
    <property type="entry name" value="OR51/52/56-like"/>
</dbReference>
<keyword evidence="7 11" id="KW-0472">Membrane</keyword>
<protein>
    <recommendedName>
        <fullName evidence="11">Olfactory receptor</fullName>
    </recommendedName>
</protein>
<keyword evidence="2 11" id="KW-0716">Sensory transduction</keyword>
<dbReference type="PRINTS" id="PR00237">
    <property type="entry name" value="GPCRRHODOPSN"/>
</dbReference>
<feature type="transmembrane region" description="Helical" evidence="11">
    <location>
        <begin position="273"/>
        <end position="293"/>
    </location>
</feature>
<evidence type="ECO:0000259" key="12">
    <source>
        <dbReference type="PROSITE" id="PS50262"/>
    </source>
</evidence>
<dbReference type="Proteomes" id="UP000189705">
    <property type="component" value="Unplaced"/>
</dbReference>
<evidence type="ECO:0000256" key="4">
    <source>
        <dbReference type="ARBA" id="ARBA00022725"/>
    </source>
</evidence>
<reference evidence="14" key="1">
    <citation type="submission" date="2025-08" db="UniProtKB">
        <authorList>
            <consortium name="RefSeq"/>
        </authorList>
    </citation>
    <scope>IDENTIFICATION</scope>
</reference>
<evidence type="ECO:0000256" key="5">
    <source>
        <dbReference type="ARBA" id="ARBA00022989"/>
    </source>
</evidence>
<dbReference type="GeneID" id="102378886"/>